<feature type="region of interest" description="Disordered" evidence="7">
    <location>
        <begin position="285"/>
        <end position="310"/>
    </location>
</feature>
<dbReference type="GO" id="GO:0055085">
    <property type="term" value="P:transmembrane transport"/>
    <property type="evidence" value="ECO:0007669"/>
    <property type="project" value="InterPro"/>
</dbReference>
<keyword evidence="4 8" id="KW-1133">Transmembrane helix</keyword>
<name>A0A1C3NYF2_9ACTN</name>
<evidence type="ECO:0000256" key="5">
    <source>
        <dbReference type="ARBA" id="ARBA00023136"/>
    </source>
</evidence>
<dbReference type="PANTHER" id="PTHR30477:SF13">
    <property type="entry name" value="IRON TRANSPORT SYSTEM MEMBRANE PROTEIN HI_0360-RELATED"/>
    <property type="match status" value="1"/>
</dbReference>
<evidence type="ECO:0000256" key="6">
    <source>
        <dbReference type="RuleBase" id="RU003943"/>
    </source>
</evidence>
<evidence type="ECO:0000313" key="10">
    <source>
        <dbReference type="Proteomes" id="UP000199013"/>
    </source>
</evidence>
<dbReference type="GO" id="GO:0043190">
    <property type="term" value="C:ATP-binding cassette (ABC) transporter complex"/>
    <property type="evidence" value="ECO:0007669"/>
    <property type="project" value="InterPro"/>
</dbReference>
<accession>A0A1C3NYF2</accession>
<keyword evidence="10" id="KW-1185">Reference proteome</keyword>
<feature type="transmembrane region" description="Helical" evidence="8">
    <location>
        <begin position="148"/>
        <end position="169"/>
    </location>
</feature>
<evidence type="ECO:0000256" key="2">
    <source>
        <dbReference type="ARBA" id="ARBA00008034"/>
    </source>
</evidence>
<feature type="transmembrane region" description="Helical" evidence="8">
    <location>
        <begin position="233"/>
        <end position="253"/>
    </location>
</feature>
<keyword evidence="3 6" id="KW-0812">Transmembrane</keyword>
<keyword evidence="5 8" id="KW-0472">Membrane</keyword>
<evidence type="ECO:0000256" key="4">
    <source>
        <dbReference type="ARBA" id="ARBA00022989"/>
    </source>
</evidence>
<feature type="transmembrane region" description="Helical" evidence="8">
    <location>
        <begin position="181"/>
        <end position="198"/>
    </location>
</feature>
<feature type="transmembrane region" description="Helical" evidence="8">
    <location>
        <begin position="97"/>
        <end position="117"/>
    </location>
</feature>
<feature type="transmembrane region" description="Helical" evidence="8">
    <location>
        <begin position="204"/>
        <end position="221"/>
    </location>
</feature>
<evidence type="ECO:0008006" key="11">
    <source>
        <dbReference type="Google" id="ProtNLM"/>
    </source>
</evidence>
<dbReference type="AlphaFoldDB" id="A0A1C3NYF2"/>
<sequence length="310" mass="31402">MIAAASGTGLTAMFDHPFIQHAFFAGTGIAAAAGLVGYFLVLRAQVFTGDALSHVAFTGALAALAIGIDARVGLFAATITVGCALGVLGRRGRADDVVIGSVFAWVLGLGVLFLTLYTTRRSVGNGTAGVTVLFGSIFGLDASRAWEASVVAAFLCVATVAIGRPLLFASLDEAVAAARGVPVRLLGVGFLGLVGATAAEATQAVGALLLLGLLAAPAGAAHRLTARPYHGMWISTVLAVAAMWAGLTVSYLAPRIPPSFTILAVATATYAATLAVTSLTARRRAASTDVHPPTTSPESVTADRSTIVVR</sequence>
<protein>
    <recommendedName>
        <fullName evidence="11">ABC transporter</fullName>
    </recommendedName>
</protein>
<dbReference type="SUPFAM" id="SSF81345">
    <property type="entry name" value="ABC transporter involved in vitamin B12 uptake, BtuC"/>
    <property type="match status" value="1"/>
</dbReference>
<reference evidence="10" key="1">
    <citation type="submission" date="2016-02" db="EMBL/GenBank/DDBJ databases">
        <authorList>
            <person name="Wibberg D."/>
        </authorList>
    </citation>
    <scope>NUCLEOTIDE SEQUENCE [LARGE SCALE GENOMIC DNA]</scope>
</reference>
<evidence type="ECO:0000256" key="7">
    <source>
        <dbReference type="SAM" id="MobiDB-lite"/>
    </source>
</evidence>
<feature type="transmembrane region" description="Helical" evidence="8">
    <location>
        <begin position="18"/>
        <end position="40"/>
    </location>
</feature>
<evidence type="ECO:0000256" key="1">
    <source>
        <dbReference type="ARBA" id="ARBA00004141"/>
    </source>
</evidence>
<proteinExistence type="inferred from homology"/>
<feature type="transmembrane region" description="Helical" evidence="8">
    <location>
        <begin position="259"/>
        <end position="281"/>
    </location>
</feature>
<dbReference type="Gene3D" id="1.10.3470.10">
    <property type="entry name" value="ABC transporter involved in vitamin B12 uptake, BtuC"/>
    <property type="match status" value="1"/>
</dbReference>
<dbReference type="Pfam" id="PF00950">
    <property type="entry name" value="ABC-3"/>
    <property type="match status" value="1"/>
</dbReference>
<comment type="subcellular location">
    <subcellularLocation>
        <location evidence="6">Cell membrane</location>
        <topology evidence="6">Multi-pass membrane protein</topology>
    </subcellularLocation>
    <subcellularLocation>
        <location evidence="1">Membrane</location>
        <topology evidence="1">Multi-pass membrane protein</topology>
    </subcellularLocation>
</comment>
<evidence type="ECO:0000256" key="8">
    <source>
        <dbReference type="SAM" id="Phobius"/>
    </source>
</evidence>
<comment type="similarity">
    <text evidence="2 6">Belongs to the ABC-3 integral membrane protein family.</text>
</comment>
<feature type="transmembrane region" description="Helical" evidence="8">
    <location>
        <begin position="47"/>
        <end position="66"/>
    </location>
</feature>
<organism evidence="9 10">
    <name type="scientific">Candidatus Protofrankia californiensis</name>
    <dbReference type="NCBI Taxonomy" id="1839754"/>
    <lineage>
        <taxon>Bacteria</taxon>
        <taxon>Bacillati</taxon>
        <taxon>Actinomycetota</taxon>
        <taxon>Actinomycetes</taxon>
        <taxon>Frankiales</taxon>
        <taxon>Frankiaceae</taxon>
        <taxon>Protofrankia</taxon>
    </lineage>
</organism>
<dbReference type="EMBL" id="FLUV01001192">
    <property type="protein sequence ID" value="SBW22561.1"/>
    <property type="molecule type" value="Genomic_DNA"/>
</dbReference>
<gene>
    <name evidence="9" type="ORF">FDG2_2813</name>
</gene>
<evidence type="ECO:0000313" key="9">
    <source>
        <dbReference type="EMBL" id="SBW22561.1"/>
    </source>
</evidence>
<dbReference type="InterPro" id="IPR037294">
    <property type="entry name" value="ABC_BtuC-like"/>
</dbReference>
<keyword evidence="6" id="KW-0813">Transport</keyword>
<evidence type="ECO:0000256" key="3">
    <source>
        <dbReference type="ARBA" id="ARBA00022692"/>
    </source>
</evidence>
<dbReference type="GO" id="GO:0010043">
    <property type="term" value="P:response to zinc ion"/>
    <property type="evidence" value="ECO:0007669"/>
    <property type="project" value="TreeGrafter"/>
</dbReference>
<dbReference type="PANTHER" id="PTHR30477">
    <property type="entry name" value="ABC-TRANSPORTER METAL-BINDING PROTEIN"/>
    <property type="match status" value="1"/>
</dbReference>
<dbReference type="InterPro" id="IPR001626">
    <property type="entry name" value="ABC_TroCD"/>
</dbReference>
<dbReference type="Proteomes" id="UP000199013">
    <property type="component" value="Unassembled WGS sequence"/>
</dbReference>